<dbReference type="RefSeq" id="WP_248667131.1">
    <property type="nucleotide sequence ID" value="NZ_JALPRX010000046.1"/>
</dbReference>
<feature type="signal peptide" evidence="1">
    <location>
        <begin position="1"/>
        <end position="20"/>
    </location>
</feature>
<protein>
    <submittedName>
        <fullName evidence="2">DUF4198 domain-containing protein</fullName>
    </submittedName>
</protein>
<sequence length="228" mass="24834">MSRPRHLLLAALLSAAPPLAATAQAHQIWLEREGTTVRAYFGEPVENTRERSGGLLDRIAGPRIFATDPQRGFTVERRQESLDAAVPAGTGDVRLIEDTLPPFGPAGSPTRTRAVLLAREGRTETRGVMPLEIVPTAAGGNTFTVLFDGRPLPRAEVTLVAPPRWERRLHTDAEGRVTIETPWAGRYVAEVAHVEDKPGGEGDRAYARRRYVSTISFTVDGGIPWGGR</sequence>
<dbReference type="AlphaFoldDB" id="A0A9X2BTU9"/>
<gene>
    <name evidence="2" type="ORF">M0638_11500</name>
</gene>
<dbReference type="Pfam" id="PF10670">
    <property type="entry name" value="DUF4198"/>
    <property type="match status" value="1"/>
</dbReference>
<feature type="chain" id="PRO_5040747362" evidence="1">
    <location>
        <begin position="21"/>
        <end position="228"/>
    </location>
</feature>
<evidence type="ECO:0000313" key="3">
    <source>
        <dbReference type="Proteomes" id="UP001139516"/>
    </source>
</evidence>
<keyword evidence="3" id="KW-1185">Reference proteome</keyword>
<accession>A0A9X2BTU9</accession>
<evidence type="ECO:0000313" key="2">
    <source>
        <dbReference type="EMBL" id="MCK8785008.1"/>
    </source>
</evidence>
<reference evidence="2" key="1">
    <citation type="submission" date="2022-04" db="EMBL/GenBank/DDBJ databases">
        <title>Roseomonas acroporae sp. nov., isolated from coral Acropora digitifera.</title>
        <authorList>
            <person name="Sun H."/>
        </authorList>
    </citation>
    <scope>NUCLEOTIDE SEQUENCE</scope>
    <source>
        <strain evidence="2">NAR14</strain>
    </source>
</reference>
<dbReference type="Proteomes" id="UP001139516">
    <property type="component" value="Unassembled WGS sequence"/>
</dbReference>
<comment type="caution">
    <text evidence="2">The sequence shown here is derived from an EMBL/GenBank/DDBJ whole genome shotgun (WGS) entry which is preliminary data.</text>
</comment>
<name>A0A9X2BTU9_9PROT</name>
<keyword evidence="1" id="KW-0732">Signal</keyword>
<organism evidence="2 3">
    <name type="scientific">Roseomonas acroporae</name>
    <dbReference type="NCBI Taxonomy" id="2937791"/>
    <lineage>
        <taxon>Bacteria</taxon>
        <taxon>Pseudomonadati</taxon>
        <taxon>Pseudomonadota</taxon>
        <taxon>Alphaproteobacteria</taxon>
        <taxon>Acetobacterales</taxon>
        <taxon>Roseomonadaceae</taxon>
        <taxon>Roseomonas</taxon>
    </lineage>
</organism>
<proteinExistence type="predicted"/>
<dbReference type="InterPro" id="IPR019613">
    <property type="entry name" value="DUF4198"/>
</dbReference>
<evidence type="ECO:0000256" key="1">
    <source>
        <dbReference type="SAM" id="SignalP"/>
    </source>
</evidence>
<dbReference type="EMBL" id="JALPRX010000046">
    <property type="protein sequence ID" value="MCK8785008.1"/>
    <property type="molecule type" value="Genomic_DNA"/>
</dbReference>